<evidence type="ECO:0000256" key="2">
    <source>
        <dbReference type="ARBA" id="ARBA00023251"/>
    </source>
</evidence>
<feature type="domain" description="Adenylyltransferase AadA C-terminal" evidence="5">
    <location>
        <begin position="150"/>
        <end position="234"/>
    </location>
</feature>
<dbReference type="GO" id="GO:0005524">
    <property type="term" value="F:ATP binding"/>
    <property type="evidence" value="ECO:0007669"/>
    <property type="project" value="UniProtKB-KW"/>
</dbReference>
<evidence type="ECO:0000313" key="7">
    <source>
        <dbReference type="EMBL" id="OTP24931.1"/>
    </source>
</evidence>
<keyword evidence="1 4" id="KW-0808">Transferase</keyword>
<dbReference type="RefSeq" id="WP_086335458.1">
    <property type="nucleotide sequence ID" value="NZ_NGMS01000003.1"/>
</dbReference>
<keyword evidence="4" id="KW-0067">ATP-binding</keyword>
<organism evidence="7 8">
    <name type="scientific">Enterococcus mundtii</name>
    <dbReference type="NCBI Taxonomy" id="53346"/>
    <lineage>
        <taxon>Bacteria</taxon>
        <taxon>Bacillati</taxon>
        <taxon>Bacillota</taxon>
        <taxon>Bacilli</taxon>
        <taxon>Lactobacillales</taxon>
        <taxon>Enterococcaceae</taxon>
        <taxon>Enterococcus</taxon>
    </lineage>
</organism>
<dbReference type="GO" id="GO:0046677">
    <property type="term" value="P:response to antibiotic"/>
    <property type="evidence" value="ECO:0007669"/>
    <property type="project" value="UniProtKB-KW"/>
</dbReference>
<dbReference type="InterPro" id="IPR025184">
    <property type="entry name" value="AadA_C"/>
</dbReference>
<accession>A0A242KUW8</accession>
<dbReference type="Gene3D" id="3.30.460.10">
    <property type="entry name" value="Beta Polymerase, domain 2"/>
    <property type="match status" value="1"/>
</dbReference>
<keyword evidence="4" id="KW-0548">Nucleotidyltransferase</keyword>
<dbReference type="GO" id="GO:0070566">
    <property type="term" value="F:adenylyltransferase activity"/>
    <property type="evidence" value="ECO:0007669"/>
    <property type="project" value="InterPro"/>
</dbReference>
<dbReference type="InterPro" id="IPR043519">
    <property type="entry name" value="NT_sf"/>
</dbReference>
<evidence type="ECO:0000256" key="1">
    <source>
        <dbReference type="ARBA" id="ARBA00022679"/>
    </source>
</evidence>
<dbReference type="Pfam" id="PF18765">
    <property type="entry name" value="Polbeta"/>
    <property type="match status" value="1"/>
</dbReference>
<comment type="caution">
    <text evidence="7">The sequence shown here is derived from an EMBL/GenBank/DDBJ whole genome shotgun (WGS) entry which is preliminary data.</text>
</comment>
<dbReference type="EMBL" id="NGMS01000003">
    <property type="protein sequence ID" value="OTP24931.1"/>
    <property type="molecule type" value="Genomic_DNA"/>
</dbReference>
<evidence type="ECO:0000259" key="5">
    <source>
        <dbReference type="Pfam" id="PF13427"/>
    </source>
</evidence>
<name>A0A242KUW8_ENTMU</name>
<reference evidence="7 8" key="1">
    <citation type="submission" date="2017-05" db="EMBL/GenBank/DDBJ databases">
        <title>The Genome Sequence of Enterococcus mundtii 6B1_DIV0119.</title>
        <authorList>
            <consortium name="The Broad Institute Genomics Platform"/>
            <consortium name="The Broad Institute Genomic Center for Infectious Diseases"/>
            <person name="Earl A."/>
            <person name="Manson A."/>
            <person name="Schwartman J."/>
            <person name="Gilmore M."/>
            <person name="Abouelleil A."/>
            <person name="Cao P."/>
            <person name="Chapman S."/>
            <person name="Cusick C."/>
            <person name="Shea T."/>
            <person name="Young S."/>
            <person name="Neafsey D."/>
            <person name="Nusbaum C."/>
            <person name="Birren B."/>
        </authorList>
    </citation>
    <scope>NUCLEOTIDE SEQUENCE [LARGE SCALE GENOMIC DNA]</scope>
    <source>
        <strain evidence="7 8">6B1_DIV0119</strain>
    </source>
</reference>
<dbReference type="PIRSF" id="PIRSF000819">
    <property type="entry name" value="Streptomycin_3-adenylyltransf"/>
    <property type="match status" value="1"/>
</dbReference>
<dbReference type="InterPro" id="IPR024172">
    <property type="entry name" value="AadA/Aad9"/>
</dbReference>
<dbReference type="Proteomes" id="UP000195024">
    <property type="component" value="Unassembled WGS sequence"/>
</dbReference>
<sequence>MEKHILSSLNQLKKIFIQNLDDNLLGIYIHGSVAYECFNPKYSDIDLIIVVKEKVTKKQKIELLEDILSLWDSFPKKGLEFSIVLKDNCLNLKYPVPYELHFSKDWLDTYTYNLDLIINDEFKSDWDLVTYFRLIFSRGLVLYGEPINNIFGYVPNYPYLKSICMDMKDSYKDLEKDSVSIVLNQCRILSFIYEEKILSKKEAGEWCIEKQIVSDISGIVSNLKSYSTNETKKVSKEKNLFLYKELYKQIEKSISESNEYKKILVEVL</sequence>
<dbReference type="AlphaFoldDB" id="A0A242KUW8"/>
<dbReference type="InterPro" id="IPR041633">
    <property type="entry name" value="Polbeta"/>
</dbReference>
<dbReference type="CDD" id="cd05403">
    <property type="entry name" value="NT_KNTase_like"/>
    <property type="match status" value="1"/>
</dbReference>
<gene>
    <name evidence="7" type="ORF">A5802_002841</name>
</gene>
<comment type="catalytic activity">
    <reaction evidence="3 4">
        <text>spectinomycin + ATP = 9-O-adenylylspectinomycin + diphosphate</text>
        <dbReference type="Rhea" id="RHEA:63228"/>
        <dbReference type="ChEBI" id="CHEBI:30616"/>
        <dbReference type="ChEBI" id="CHEBI:33019"/>
        <dbReference type="ChEBI" id="CHEBI:146260"/>
        <dbReference type="ChEBI" id="CHEBI:146261"/>
    </reaction>
</comment>
<keyword evidence="4" id="KW-0547">Nucleotide-binding</keyword>
<evidence type="ECO:0000259" key="6">
    <source>
        <dbReference type="Pfam" id="PF18765"/>
    </source>
</evidence>
<feature type="domain" description="Polymerase beta nucleotidyltransferase" evidence="6">
    <location>
        <begin position="10"/>
        <end position="83"/>
    </location>
</feature>
<keyword evidence="2 4" id="KW-0046">Antibiotic resistance</keyword>
<evidence type="ECO:0000256" key="3">
    <source>
        <dbReference type="ARBA" id="ARBA00047831"/>
    </source>
</evidence>
<evidence type="ECO:0000256" key="4">
    <source>
        <dbReference type="PIRNR" id="PIRNR000819"/>
    </source>
</evidence>
<dbReference type="Pfam" id="PF13427">
    <property type="entry name" value="AadA_C"/>
    <property type="match status" value="1"/>
</dbReference>
<dbReference type="SUPFAM" id="SSF81301">
    <property type="entry name" value="Nucleotidyltransferase"/>
    <property type="match status" value="1"/>
</dbReference>
<proteinExistence type="predicted"/>
<evidence type="ECO:0000313" key="8">
    <source>
        <dbReference type="Proteomes" id="UP000195024"/>
    </source>
</evidence>
<protein>
    <recommendedName>
        <fullName evidence="4">Spectinomycin 9-adenylyltransferase</fullName>
    </recommendedName>
</protein>